<sequence length="242" mass="26633">MKEVQASEKEHKRSSVLANRRSKSISDQAKELQKITKKSLNAAFADVSEDVSQESTSDSIDFLRISGVFDGNRHRESIESVKVLNPALSTSSETSALFDIAPSSKISTKKNELENVLVESYGMAGSDGLKIESLEAEIVVELLTQARAQVLNSSDTDIRSKRLLDTLIKIIIDETYLLPGQTDQFPGVVFARTRLLMVCFLLWILTISVVSFIRSGAQGSIYEPPPTLKCLASEDLHSSDHS</sequence>
<proteinExistence type="predicted"/>
<gene>
    <name evidence="3" type="ORF">VITISV_016147</name>
</gene>
<evidence type="ECO:0000256" key="1">
    <source>
        <dbReference type="SAM" id="MobiDB-lite"/>
    </source>
</evidence>
<keyword evidence="2" id="KW-0472">Membrane</keyword>
<keyword evidence="2" id="KW-0812">Transmembrane</keyword>
<accession>A5BK75</accession>
<evidence type="ECO:0000313" key="3">
    <source>
        <dbReference type="EMBL" id="CAN70268.1"/>
    </source>
</evidence>
<reference evidence="3" key="1">
    <citation type="journal article" date="2007" name="PLoS ONE">
        <title>The first genome sequence of an elite grapevine cultivar (Pinot noir Vitis vinifera L.): coping with a highly heterozygous genome.</title>
        <authorList>
            <person name="Velasco R."/>
            <person name="Zharkikh A."/>
            <person name="Troggio M."/>
            <person name="Cartwright D.A."/>
            <person name="Cestaro A."/>
            <person name="Pruss D."/>
            <person name="Pindo M."/>
            <person name="FitzGerald L.M."/>
            <person name="Vezzulli S."/>
            <person name="Reid J."/>
            <person name="Malacarne G."/>
            <person name="Iliev D."/>
            <person name="Coppola G."/>
            <person name="Wardell B."/>
            <person name="Micheletti D."/>
            <person name="Macalma T."/>
            <person name="Facci M."/>
            <person name="Mitchell J.T."/>
            <person name="Perazzolli M."/>
            <person name="Eldredge G."/>
            <person name="Gatto P."/>
            <person name="Oyzerski R."/>
            <person name="Moretto M."/>
            <person name="Gutin N."/>
            <person name="Stefanini M."/>
            <person name="Chen Y."/>
            <person name="Segala C."/>
            <person name="Davenport C."/>
            <person name="Dematte L."/>
            <person name="Mraz A."/>
            <person name="Battilana J."/>
            <person name="Stormo K."/>
            <person name="Costa F."/>
            <person name="Tao Q."/>
            <person name="Si-Ammour A."/>
            <person name="Harkins T."/>
            <person name="Lackey A."/>
            <person name="Perbost C."/>
            <person name="Taillon B."/>
            <person name="Stella A."/>
            <person name="Solovyev V."/>
            <person name="Fawcett J.A."/>
            <person name="Sterck L."/>
            <person name="Vandepoele K."/>
            <person name="Grando S.M."/>
            <person name="Toppo S."/>
            <person name="Moser C."/>
            <person name="Lanchbury J."/>
            <person name="Bogden R."/>
            <person name="Skolnick M."/>
            <person name="Sgaramella V."/>
            <person name="Bhatnagar S.K."/>
            <person name="Fontana P."/>
            <person name="Gutin A."/>
            <person name="Van de Peer Y."/>
            <person name="Salamini F."/>
            <person name="Viola R."/>
        </authorList>
    </citation>
    <scope>NUCLEOTIDE SEQUENCE</scope>
</reference>
<evidence type="ECO:0000256" key="2">
    <source>
        <dbReference type="SAM" id="Phobius"/>
    </source>
</evidence>
<dbReference type="EMBL" id="AM462368">
    <property type="protein sequence ID" value="CAN70268.1"/>
    <property type="molecule type" value="Genomic_DNA"/>
</dbReference>
<organism evidence="3">
    <name type="scientific">Vitis vinifera</name>
    <name type="common">Grape</name>
    <dbReference type="NCBI Taxonomy" id="29760"/>
    <lineage>
        <taxon>Eukaryota</taxon>
        <taxon>Viridiplantae</taxon>
        <taxon>Streptophyta</taxon>
        <taxon>Embryophyta</taxon>
        <taxon>Tracheophyta</taxon>
        <taxon>Spermatophyta</taxon>
        <taxon>Magnoliopsida</taxon>
        <taxon>eudicotyledons</taxon>
        <taxon>Gunneridae</taxon>
        <taxon>Pentapetalae</taxon>
        <taxon>rosids</taxon>
        <taxon>Vitales</taxon>
        <taxon>Vitaceae</taxon>
        <taxon>Viteae</taxon>
        <taxon>Vitis</taxon>
    </lineage>
</organism>
<keyword evidence="2" id="KW-1133">Transmembrane helix</keyword>
<feature type="compositionally biased region" description="Basic and acidic residues" evidence="1">
    <location>
        <begin position="1"/>
        <end position="13"/>
    </location>
</feature>
<name>A5BK75_VITVI</name>
<feature type="region of interest" description="Disordered" evidence="1">
    <location>
        <begin position="1"/>
        <end position="30"/>
    </location>
</feature>
<feature type="transmembrane region" description="Helical" evidence="2">
    <location>
        <begin position="195"/>
        <end position="213"/>
    </location>
</feature>
<dbReference type="AlphaFoldDB" id="A5BK75"/>
<protein>
    <submittedName>
        <fullName evidence="3">Uncharacterized protein</fullName>
    </submittedName>
</protein>